<reference evidence="2" key="1">
    <citation type="submission" date="2017-03" db="EMBL/GenBank/DDBJ databases">
        <title>Phytopthora megakarya and P. palmivora, two closely related causual agents of cacao black pod achieved similar genome size and gene model numbers by different mechanisms.</title>
        <authorList>
            <person name="Ali S."/>
            <person name="Shao J."/>
            <person name="Larry D.J."/>
            <person name="Kronmiller B."/>
            <person name="Shen D."/>
            <person name="Strem M.D."/>
            <person name="Melnick R.L."/>
            <person name="Guiltinan M.J."/>
            <person name="Tyler B.M."/>
            <person name="Meinhardt L.W."/>
            <person name="Bailey B.A."/>
        </authorList>
    </citation>
    <scope>NUCLEOTIDE SEQUENCE [LARGE SCALE GENOMIC DNA]</scope>
    <source>
        <strain evidence="2">zdho120</strain>
    </source>
</reference>
<dbReference type="Proteomes" id="UP000198211">
    <property type="component" value="Unassembled WGS sequence"/>
</dbReference>
<proteinExistence type="predicted"/>
<evidence type="ECO:0000313" key="2">
    <source>
        <dbReference type="Proteomes" id="UP000198211"/>
    </source>
</evidence>
<dbReference type="AlphaFoldDB" id="A0A225USN2"/>
<keyword evidence="2" id="KW-1185">Reference proteome</keyword>
<dbReference type="EMBL" id="NBNE01012045">
    <property type="protein sequence ID" value="OWY96134.1"/>
    <property type="molecule type" value="Genomic_DNA"/>
</dbReference>
<evidence type="ECO:0000313" key="1">
    <source>
        <dbReference type="EMBL" id="OWY96134.1"/>
    </source>
</evidence>
<sequence>MAVERKDECVSRWNIGSLLRLHKFQTVKGSSDYASMPVADTNMFPHFTDCRPDIQIAFATNGEDLLDVVPSILKLFSYEFTGSSLPEISRYILSRFANTVSHRVLPCVIVAIDGDHQFVPSDVTQALSHSLADLYRCQNGHMQPIYLAQVTYHLAFNSNT</sequence>
<protein>
    <submittedName>
        <fullName evidence="1">Uncharacterized protein</fullName>
    </submittedName>
</protein>
<accession>A0A225USN2</accession>
<name>A0A225USN2_9STRA</name>
<comment type="caution">
    <text evidence="1">The sequence shown here is derived from an EMBL/GenBank/DDBJ whole genome shotgun (WGS) entry which is preliminary data.</text>
</comment>
<gene>
    <name evidence="1" type="ORF">PHMEG_00033677</name>
</gene>
<organism evidence="1 2">
    <name type="scientific">Phytophthora megakarya</name>
    <dbReference type="NCBI Taxonomy" id="4795"/>
    <lineage>
        <taxon>Eukaryota</taxon>
        <taxon>Sar</taxon>
        <taxon>Stramenopiles</taxon>
        <taxon>Oomycota</taxon>
        <taxon>Peronosporomycetes</taxon>
        <taxon>Peronosporales</taxon>
        <taxon>Peronosporaceae</taxon>
        <taxon>Phytophthora</taxon>
    </lineage>
</organism>